<feature type="domain" description="N-acetyltransferase" evidence="6">
    <location>
        <begin position="36"/>
        <end position="141"/>
    </location>
</feature>
<sequence>MTLAAPEPLASHHRVDLFDSGTPSLDIWLRRRAMANQASGASRTFVTCAGDEIAGYYALASSAVAVTDAPGRFRRNMPDPIPVVVLARLAASRTRQGQGLGRALFRDAALRVVQAADLIGVRGLIVHALSEEAKSFYLRLGLDTSPIDPMMLMVTLADLRDNL</sequence>
<dbReference type="AlphaFoldDB" id="A0A1X7H3W6"/>
<dbReference type="OrthoDB" id="9793394at2"/>
<dbReference type="RefSeq" id="WP_085089762.1">
    <property type="nucleotide sequence ID" value="NZ_FXAK01000007.1"/>
</dbReference>
<dbReference type="PANTHER" id="PTHR36449">
    <property type="entry name" value="ACETYLTRANSFERASE-RELATED"/>
    <property type="match status" value="1"/>
</dbReference>
<keyword evidence="4" id="KW-0012">Acyltransferase</keyword>
<comment type="catalytic activity">
    <reaction evidence="5">
        <text>glycyl-tRNA(Gly) + acetyl-CoA = N-acetylglycyl-tRNA(Gly) + CoA + H(+)</text>
        <dbReference type="Rhea" id="RHEA:81867"/>
        <dbReference type="Rhea" id="RHEA-COMP:9683"/>
        <dbReference type="Rhea" id="RHEA-COMP:19766"/>
        <dbReference type="ChEBI" id="CHEBI:15378"/>
        <dbReference type="ChEBI" id="CHEBI:57287"/>
        <dbReference type="ChEBI" id="CHEBI:57288"/>
        <dbReference type="ChEBI" id="CHEBI:78522"/>
        <dbReference type="ChEBI" id="CHEBI:232036"/>
    </reaction>
</comment>
<proteinExistence type="predicted"/>
<dbReference type="EMBL" id="FXAK01000007">
    <property type="protein sequence ID" value="SMF79333.1"/>
    <property type="molecule type" value="Genomic_DNA"/>
</dbReference>
<keyword evidence="1" id="KW-0678">Repressor</keyword>
<evidence type="ECO:0000256" key="4">
    <source>
        <dbReference type="ARBA" id="ARBA00023315"/>
    </source>
</evidence>
<keyword evidence="2" id="KW-1277">Toxin-antitoxin system</keyword>
<gene>
    <name evidence="7" type="ORF">SAMN02982917_4913</name>
</gene>
<dbReference type="Proteomes" id="UP000192936">
    <property type="component" value="Unassembled WGS sequence"/>
</dbReference>
<dbReference type="PANTHER" id="PTHR36449:SF1">
    <property type="entry name" value="ACETYLTRANSFERASE"/>
    <property type="match status" value="1"/>
</dbReference>
<evidence type="ECO:0000256" key="1">
    <source>
        <dbReference type="ARBA" id="ARBA00022491"/>
    </source>
</evidence>
<evidence type="ECO:0000256" key="3">
    <source>
        <dbReference type="ARBA" id="ARBA00022679"/>
    </source>
</evidence>
<protein>
    <submittedName>
        <fullName evidence="7">Acetyltransferase (GNAT) domain-containing protein</fullName>
    </submittedName>
</protein>
<dbReference type="InterPro" id="IPR000182">
    <property type="entry name" value="GNAT_dom"/>
</dbReference>
<accession>A0A1X7H3W6</accession>
<dbReference type="Gene3D" id="3.40.630.30">
    <property type="match status" value="1"/>
</dbReference>
<organism evidence="7 8">
    <name type="scientific">Azospirillum oryzae</name>
    <dbReference type="NCBI Taxonomy" id="286727"/>
    <lineage>
        <taxon>Bacteria</taxon>
        <taxon>Pseudomonadati</taxon>
        <taxon>Pseudomonadota</taxon>
        <taxon>Alphaproteobacteria</taxon>
        <taxon>Rhodospirillales</taxon>
        <taxon>Azospirillaceae</taxon>
        <taxon>Azospirillum</taxon>
    </lineage>
</organism>
<dbReference type="InterPro" id="IPR016181">
    <property type="entry name" value="Acyl_CoA_acyltransferase"/>
</dbReference>
<name>A0A1X7H3W6_9PROT</name>
<dbReference type="SUPFAM" id="SSF55729">
    <property type="entry name" value="Acyl-CoA N-acyltransferases (Nat)"/>
    <property type="match status" value="1"/>
</dbReference>
<evidence type="ECO:0000256" key="2">
    <source>
        <dbReference type="ARBA" id="ARBA00022649"/>
    </source>
</evidence>
<keyword evidence="3 7" id="KW-0808">Transferase</keyword>
<evidence type="ECO:0000313" key="8">
    <source>
        <dbReference type="Proteomes" id="UP000192936"/>
    </source>
</evidence>
<dbReference type="STRING" id="286727.SAMN02982917_4913"/>
<evidence type="ECO:0000256" key="5">
    <source>
        <dbReference type="ARBA" id="ARBA00049880"/>
    </source>
</evidence>
<dbReference type="GO" id="GO:0016747">
    <property type="term" value="F:acyltransferase activity, transferring groups other than amino-acyl groups"/>
    <property type="evidence" value="ECO:0007669"/>
    <property type="project" value="InterPro"/>
</dbReference>
<evidence type="ECO:0000313" key="7">
    <source>
        <dbReference type="EMBL" id="SMF79333.1"/>
    </source>
</evidence>
<evidence type="ECO:0000259" key="6">
    <source>
        <dbReference type="Pfam" id="PF00583"/>
    </source>
</evidence>
<dbReference type="Pfam" id="PF00583">
    <property type="entry name" value="Acetyltransf_1"/>
    <property type="match status" value="1"/>
</dbReference>
<reference evidence="7 8" key="1">
    <citation type="submission" date="2017-04" db="EMBL/GenBank/DDBJ databases">
        <authorList>
            <person name="Afonso C.L."/>
            <person name="Miller P.J."/>
            <person name="Scott M.A."/>
            <person name="Spackman E."/>
            <person name="Goraichik I."/>
            <person name="Dimitrov K.M."/>
            <person name="Suarez D.L."/>
            <person name="Swayne D.E."/>
        </authorList>
    </citation>
    <scope>NUCLEOTIDE SEQUENCE [LARGE SCALE GENOMIC DNA]</scope>
    <source>
        <strain evidence="7 8">A2P</strain>
    </source>
</reference>